<dbReference type="InterPro" id="IPR007474">
    <property type="entry name" value="ApaG_domain"/>
</dbReference>
<dbReference type="PANTHER" id="PTHR47191:SF2">
    <property type="entry name" value="OS05G0170800 PROTEIN"/>
    <property type="match status" value="1"/>
</dbReference>
<dbReference type="InterPro" id="IPR023065">
    <property type="entry name" value="Uncharacterised_ApaG"/>
</dbReference>
<dbReference type="PANTHER" id="PTHR47191">
    <property type="entry name" value="OS05G0170800 PROTEIN"/>
    <property type="match status" value="1"/>
</dbReference>
<dbReference type="Proteomes" id="UP001595617">
    <property type="component" value="Unassembled WGS sequence"/>
</dbReference>
<dbReference type="InterPro" id="IPR036767">
    <property type="entry name" value="ApaG_sf"/>
</dbReference>
<dbReference type="InterPro" id="IPR050718">
    <property type="entry name" value="ApaG-like"/>
</dbReference>
<keyword evidence="5" id="KW-1185">Reference proteome</keyword>
<dbReference type="Gene3D" id="2.60.40.1470">
    <property type="entry name" value="ApaG domain"/>
    <property type="match status" value="1"/>
</dbReference>
<name>A0ABV7ZWH1_9GAMM</name>
<protein>
    <recommendedName>
        <fullName evidence="1 2">Protein ApaG</fullName>
    </recommendedName>
</protein>
<dbReference type="EMBL" id="JBHRYR010000002">
    <property type="protein sequence ID" value="MFC3852471.1"/>
    <property type="molecule type" value="Genomic_DNA"/>
</dbReference>
<evidence type="ECO:0000256" key="1">
    <source>
        <dbReference type="ARBA" id="ARBA00017693"/>
    </source>
</evidence>
<dbReference type="PROSITE" id="PS51087">
    <property type="entry name" value="APAG"/>
    <property type="match status" value="1"/>
</dbReference>
<evidence type="ECO:0000313" key="4">
    <source>
        <dbReference type="EMBL" id="MFC3852471.1"/>
    </source>
</evidence>
<reference evidence="5" key="1">
    <citation type="journal article" date="2019" name="Int. J. Syst. Evol. Microbiol.">
        <title>The Global Catalogue of Microorganisms (GCM) 10K type strain sequencing project: providing services to taxonomists for standard genome sequencing and annotation.</title>
        <authorList>
            <consortium name="The Broad Institute Genomics Platform"/>
            <consortium name="The Broad Institute Genome Sequencing Center for Infectious Disease"/>
            <person name="Wu L."/>
            <person name="Ma J."/>
        </authorList>
    </citation>
    <scope>NUCLEOTIDE SEQUENCE [LARGE SCALE GENOMIC DNA]</scope>
    <source>
        <strain evidence="5">IBRC 10765</strain>
    </source>
</reference>
<dbReference type="HAMAP" id="MF_00791">
    <property type="entry name" value="ApaG"/>
    <property type="match status" value="1"/>
</dbReference>
<accession>A0ABV7ZWH1</accession>
<comment type="caution">
    <text evidence="4">The sequence shown here is derived from an EMBL/GenBank/DDBJ whole genome shotgun (WGS) entry which is preliminary data.</text>
</comment>
<feature type="domain" description="ApaG" evidence="3">
    <location>
        <begin position="3"/>
        <end position="127"/>
    </location>
</feature>
<dbReference type="NCBIfam" id="NF003967">
    <property type="entry name" value="PRK05461.1"/>
    <property type="match status" value="1"/>
</dbReference>
<evidence type="ECO:0000313" key="5">
    <source>
        <dbReference type="Proteomes" id="UP001595617"/>
    </source>
</evidence>
<organism evidence="4 5">
    <name type="scientific">Saccharospirillum mangrovi</name>
    <dbReference type="NCBI Taxonomy" id="2161747"/>
    <lineage>
        <taxon>Bacteria</taxon>
        <taxon>Pseudomonadati</taxon>
        <taxon>Pseudomonadota</taxon>
        <taxon>Gammaproteobacteria</taxon>
        <taxon>Oceanospirillales</taxon>
        <taxon>Saccharospirillaceae</taxon>
        <taxon>Saccharospirillum</taxon>
    </lineage>
</organism>
<proteinExistence type="inferred from homology"/>
<sequence length="127" mass="14051">MTTQHQPAIAVRARPQYLPEQSDADQQRYVFSYTILISNESTQPVQLLHRYWLITDGNGATQEVYGAGVVGEQPTIEPGGTYVYTSGALCQTEVSTMEGYYEMVTADGEPFKATIPVFTLAVPNRLN</sequence>
<gene>
    <name evidence="2 4" type="primary">apaG</name>
    <name evidence="4" type="ORF">ACFOOG_06450</name>
</gene>
<evidence type="ECO:0000259" key="3">
    <source>
        <dbReference type="PROSITE" id="PS51087"/>
    </source>
</evidence>
<dbReference type="Pfam" id="PF04379">
    <property type="entry name" value="DUF525"/>
    <property type="match status" value="1"/>
</dbReference>
<dbReference type="RefSeq" id="WP_380694629.1">
    <property type="nucleotide sequence ID" value="NZ_JBHRYR010000002.1"/>
</dbReference>
<dbReference type="SUPFAM" id="SSF110069">
    <property type="entry name" value="ApaG-like"/>
    <property type="match status" value="1"/>
</dbReference>
<evidence type="ECO:0000256" key="2">
    <source>
        <dbReference type="HAMAP-Rule" id="MF_00791"/>
    </source>
</evidence>